<evidence type="ECO:0000313" key="3">
    <source>
        <dbReference type="EMBL" id="CAB1427354.1"/>
    </source>
</evidence>
<feature type="chain" id="PRO_5040456242" evidence="2">
    <location>
        <begin position="30"/>
        <end position="176"/>
    </location>
</feature>
<comment type="caution">
    <text evidence="3">The sequence shown here is derived from an EMBL/GenBank/DDBJ whole genome shotgun (WGS) entry which is preliminary data.</text>
</comment>
<sequence>MSSGCWLHVCGSLLLDLSVFVYAVLHVAAQPGSSGDLAEKQSLQSGACGSGSRLLCDGLDPGCTRAAHCEAGDAPADFTQLRAGHVSPAQGSPRLQENSTGTCSRTPVSGCSRQPLLRCPGGEAEEEEGGRELRLITFVARTDLLHAPRAARTSAGHQQLVAASIARYKIDSYPGF</sequence>
<name>A0A9N7YKC1_PLEPL</name>
<evidence type="ECO:0000256" key="2">
    <source>
        <dbReference type="SAM" id="SignalP"/>
    </source>
</evidence>
<feature type="signal peptide" evidence="2">
    <location>
        <begin position="1"/>
        <end position="29"/>
    </location>
</feature>
<accession>A0A9N7YKC1</accession>
<reference evidence="3" key="1">
    <citation type="submission" date="2020-03" db="EMBL/GenBank/DDBJ databases">
        <authorList>
            <person name="Weist P."/>
        </authorList>
    </citation>
    <scope>NUCLEOTIDE SEQUENCE</scope>
</reference>
<feature type="compositionally biased region" description="Polar residues" evidence="1">
    <location>
        <begin position="89"/>
        <end position="109"/>
    </location>
</feature>
<keyword evidence="2" id="KW-0732">Signal</keyword>
<organism evidence="3 4">
    <name type="scientific">Pleuronectes platessa</name>
    <name type="common">European plaice</name>
    <dbReference type="NCBI Taxonomy" id="8262"/>
    <lineage>
        <taxon>Eukaryota</taxon>
        <taxon>Metazoa</taxon>
        <taxon>Chordata</taxon>
        <taxon>Craniata</taxon>
        <taxon>Vertebrata</taxon>
        <taxon>Euteleostomi</taxon>
        <taxon>Actinopterygii</taxon>
        <taxon>Neopterygii</taxon>
        <taxon>Teleostei</taxon>
        <taxon>Neoteleostei</taxon>
        <taxon>Acanthomorphata</taxon>
        <taxon>Carangaria</taxon>
        <taxon>Pleuronectiformes</taxon>
        <taxon>Pleuronectoidei</taxon>
        <taxon>Pleuronectidae</taxon>
        <taxon>Pleuronectes</taxon>
    </lineage>
</organism>
<gene>
    <name evidence="3" type="ORF">PLEPLA_LOCUS15293</name>
</gene>
<evidence type="ECO:0000313" key="4">
    <source>
        <dbReference type="Proteomes" id="UP001153269"/>
    </source>
</evidence>
<feature type="region of interest" description="Disordered" evidence="1">
    <location>
        <begin position="86"/>
        <end position="109"/>
    </location>
</feature>
<dbReference type="AlphaFoldDB" id="A0A9N7YKC1"/>
<proteinExistence type="predicted"/>
<keyword evidence="4" id="KW-1185">Reference proteome</keyword>
<protein>
    <submittedName>
        <fullName evidence="3">Uncharacterized protein</fullName>
    </submittedName>
</protein>
<dbReference type="Proteomes" id="UP001153269">
    <property type="component" value="Unassembled WGS sequence"/>
</dbReference>
<evidence type="ECO:0000256" key="1">
    <source>
        <dbReference type="SAM" id="MobiDB-lite"/>
    </source>
</evidence>
<dbReference type="EMBL" id="CADEAL010000964">
    <property type="protein sequence ID" value="CAB1427354.1"/>
    <property type="molecule type" value="Genomic_DNA"/>
</dbReference>